<evidence type="ECO:0000259" key="5">
    <source>
        <dbReference type="Pfam" id="PF17764"/>
    </source>
</evidence>
<feature type="compositionally biased region" description="Basic residues" evidence="4">
    <location>
        <begin position="563"/>
        <end position="574"/>
    </location>
</feature>
<evidence type="ECO:0000313" key="6">
    <source>
        <dbReference type="EMBL" id="BDZ46983.1"/>
    </source>
</evidence>
<proteinExistence type="predicted"/>
<gene>
    <name evidence="6" type="ORF">GCM10025866_28920</name>
</gene>
<feature type="domain" description="Primosomal protein N' 3' DNA-binding" evidence="5">
    <location>
        <begin position="11"/>
        <end position="112"/>
    </location>
</feature>
<organism evidence="6 7">
    <name type="scientific">Naasia aerilata</name>
    <dbReference type="NCBI Taxonomy" id="1162966"/>
    <lineage>
        <taxon>Bacteria</taxon>
        <taxon>Bacillati</taxon>
        <taxon>Actinomycetota</taxon>
        <taxon>Actinomycetes</taxon>
        <taxon>Micrococcales</taxon>
        <taxon>Microbacteriaceae</taxon>
        <taxon>Naasia</taxon>
    </lineage>
</organism>
<dbReference type="PANTHER" id="PTHR30580:SF0">
    <property type="entry name" value="PRIMOSOMAL PROTEIN N"/>
    <property type="match status" value="1"/>
</dbReference>
<feature type="compositionally biased region" description="Low complexity" evidence="4">
    <location>
        <begin position="575"/>
        <end position="585"/>
    </location>
</feature>
<dbReference type="Proteomes" id="UP001321498">
    <property type="component" value="Chromosome"/>
</dbReference>
<keyword evidence="1" id="KW-0547">Nucleotide-binding</keyword>
<feature type="region of interest" description="Disordered" evidence="4">
    <location>
        <begin position="454"/>
        <end position="585"/>
    </location>
</feature>
<dbReference type="InterPro" id="IPR041222">
    <property type="entry name" value="PriA_3primeBD"/>
</dbReference>
<protein>
    <recommendedName>
        <fullName evidence="5">Primosomal protein N' 3' DNA-binding domain-containing protein</fullName>
    </recommendedName>
</protein>
<dbReference type="EMBL" id="AP027731">
    <property type="protein sequence ID" value="BDZ46983.1"/>
    <property type="molecule type" value="Genomic_DNA"/>
</dbReference>
<evidence type="ECO:0000256" key="3">
    <source>
        <dbReference type="ARBA" id="ARBA00023125"/>
    </source>
</evidence>
<dbReference type="RefSeq" id="WP_350226667.1">
    <property type="nucleotide sequence ID" value="NZ_AP027731.1"/>
</dbReference>
<evidence type="ECO:0000313" key="7">
    <source>
        <dbReference type="Proteomes" id="UP001321498"/>
    </source>
</evidence>
<name>A0ABM8GF82_9MICO</name>
<reference evidence="7" key="1">
    <citation type="journal article" date="2019" name="Int. J. Syst. Evol. Microbiol.">
        <title>The Global Catalogue of Microorganisms (GCM) 10K type strain sequencing project: providing services to taxonomists for standard genome sequencing and annotation.</title>
        <authorList>
            <consortium name="The Broad Institute Genomics Platform"/>
            <consortium name="The Broad Institute Genome Sequencing Center for Infectious Disease"/>
            <person name="Wu L."/>
            <person name="Ma J."/>
        </authorList>
    </citation>
    <scope>NUCLEOTIDE SEQUENCE [LARGE SCALE GENOMIC DNA]</scope>
    <source>
        <strain evidence="7">NBRC 108725</strain>
    </source>
</reference>
<feature type="compositionally biased region" description="Basic residues" evidence="4">
    <location>
        <begin position="529"/>
        <end position="556"/>
    </location>
</feature>
<dbReference type="InterPro" id="IPR042115">
    <property type="entry name" value="PriA_3primeBD_sf"/>
</dbReference>
<evidence type="ECO:0000256" key="2">
    <source>
        <dbReference type="ARBA" id="ARBA00022840"/>
    </source>
</evidence>
<dbReference type="Pfam" id="PF17764">
    <property type="entry name" value="PriA_3primeBD"/>
    <property type="match status" value="1"/>
</dbReference>
<accession>A0ABM8GF82</accession>
<feature type="compositionally biased region" description="Low complexity" evidence="4">
    <location>
        <begin position="486"/>
        <end position="496"/>
    </location>
</feature>
<feature type="compositionally biased region" description="Basic residues" evidence="4">
    <location>
        <begin position="463"/>
        <end position="485"/>
    </location>
</feature>
<keyword evidence="3" id="KW-0238">DNA-binding</keyword>
<dbReference type="Gene3D" id="3.40.50.300">
    <property type="entry name" value="P-loop containing nucleotide triphosphate hydrolases"/>
    <property type="match status" value="1"/>
</dbReference>
<evidence type="ECO:0000256" key="4">
    <source>
        <dbReference type="SAM" id="MobiDB-lite"/>
    </source>
</evidence>
<evidence type="ECO:0000256" key="1">
    <source>
        <dbReference type="ARBA" id="ARBA00022741"/>
    </source>
</evidence>
<keyword evidence="7" id="KW-1185">Reference proteome</keyword>
<keyword evidence="2" id="KW-0067">ATP-binding</keyword>
<sequence>MAAPEHPAVARVLLDTPLPQLDHLFDYRIPEELRASVVPGVRVRVPLRMAGRIADAYVVETAATSDVPGELSAVEALVSEQRVLTPEVYALARSVADRAAGSASDVLRLAIPKRQVRVEKAWRDGRRPPEPETRPAAVPVTGYGAELDLTPGDRVAVDGLTGVVRLGDSWVGAWAVTLAELAVREVAAGRSAILALPDYRDQDQVEAALAAVAGGAVVLRLDARQSNAERYASFLSALEDRPCIVVGNRSAVYAPVARLGLIALWNDGDSLFAEPLAPYVHARDAALVRQEQSGCSLVLLSLSRSAATQRLVELGWLRAVSPPKARTPAVVLTPDDAGSPRIPQAAWRAATEALVLGPVLLQVARPGNAALDALKAGTPMAADAGRTAHDLARAFPGVRVQISDGERPLERVTDERALIIATRGPSRSRTAATRPCCCSTGSACSCARARASRRTACGGGRPRLPRRARRAGAPRRRHRAARPRAGHLAAVGLPVPRARRPEAAPLPAGRAGRDRHRPAAPRGAPARRGAGRRRDRGQQRARRVGRAHRAALRLRARCGGGRRPPHRDRPRGRRPACPGPDCGRA</sequence>
<dbReference type="PANTHER" id="PTHR30580">
    <property type="entry name" value="PRIMOSOMAL PROTEIN N"/>
    <property type="match status" value="1"/>
</dbReference>
<dbReference type="Gene3D" id="3.40.1440.60">
    <property type="entry name" value="PriA, 3(prime) DNA-binding domain"/>
    <property type="match status" value="1"/>
</dbReference>
<dbReference type="InterPro" id="IPR027417">
    <property type="entry name" value="P-loop_NTPase"/>
</dbReference>